<dbReference type="SUPFAM" id="SSF52743">
    <property type="entry name" value="Subtilisin-like"/>
    <property type="match status" value="1"/>
</dbReference>
<dbReference type="CDD" id="cd00306">
    <property type="entry name" value="Peptidases_S8_S53"/>
    <property type="match status" value="1"/>
</dbReference>
<protein>
    <submittedName>
        <fullName evidence="2">S8/S53 family peptidase</fullName>
    </submittedName>
</protein>
<dbReference type="EMBL" id="JAQNDK010000003">
    <property type="protein sequence ID" value="MDC0680947.1"/>
    <property type="molecule type" value="Genomic_DNA"/>
</dbReference>
<reference evidence="2 3" key="1">
    <citation type="submission" date="2023-01" db="EMBL/GenBank/DDBJ databases">
        <title>Minimal conservation of predation-associated metabolite biosynthetic gene clusters underscores biosynthetic potential of Myxococcota including descriptions for ten novel species: Archangium lansinium sp. nov., Myxococcus landrumus sp. nov., Nannocystis bai.</title>
        <authorList>
            <person name="Ahearne A."/>
            <person name="Stevens C."/>
            <person name="Dowd S."/>
        </authorList>
    </citation>
    <scope>NUCLEOTIDE SEQUENCE [LARGE SCALE GENOMIC DNA]</scope>
    <source>
        <strain evidence="2 3">WIWO2</strain>
    </source>
</reference>
<organism evidence="2 3">
    <name type="scientific">Sorangium atrum</name>
    <dbReference type="NCBI Taxonomy" id="2995308"/>
    <lineage>
        <taxon>Bacteria</taxon>
        <taxon>Pseudomonadati</taxon>
        <taxon>Myxococcota</taxon>
        <taxon>Polyangia</taxon>
        <taxon>Polyangiales</taxon>
        <taxon>Polyangiaceae</taxon>
        <taxon>Sorangium</taxon>
    </lineage>
</organism>
<accession>A0ABT5C710</accession>
<sequence>MSRGRGAAARGGAGSPEEGSARARPAPGRKSAPPPASSAAPRTRPRRPPWDFGYAPVPTAAGDDDGGPLDVVVASRCPVAPDAVAEALGERWSGVAVERVIERTPIFWLRVRSPDRGRRADVVAALSAAALPVRYVASARRPSAAVAPRFDAAAGAAARPEGWKARGASDEDEPVTPGRWFLRDEGGGIGVDRRRCGGGAGMRLGVIDDDAWTADELGLEREVLVMMEQPPRSQAHGAFMVAWAVGGRRPGGFRGVAPDASPRLYLIPKPGSCVLALPVAIVQAVSDGADVVVCAAYVEGSTTPMLDDALEFAARLGRRGRGCPVVFPTGREASSPPESLHASFSLGFGEPASDPRVFCVGPGARGDGWFLWRDRRGRSRPFANRGPAVRWLAPGDDLACPLPSASSATPALERLCHAESSGASALAAGSLLLILSQNPSLRLPELDALVMRTLAPVPPAAPASAEPIADPWDVLPDGRDRDGHNAKHGYGRIDAGRACLAAGDPIALALVLIGEDGAARIWHDVRAEGPLLRRLYSRRLARWAVRALLADPSLCHGVCALVRHARLTAGDPRRRRAHGAGAVLRQLSLLVRALAASRAAPPPSPRVRDEITAVLDRLERSATDAAAVAEVESRFGALADVVFADATDGDAHEGAA</sequence>
<proteinExistence type="predicted"/>
<evidence type="ECO:0000313" key="3">
    <source>
        <dbReference type="Proteomes" id="UP001217485"/>
    </source>
</evidence>
<gene>
    <name evidence="2" type="ORF">POL72_24630</name>
</gene>
<evidence type="ECO:0000313" key="2">
    <source>
        <dbReference type="EMBL" id="MDC0680947.1"/>
    </source>
</evidence>
<keyword evidence="3" id="KW-1185">Reference proteome</keyword>
<dbReference type="Gene3D" id="3.40.50.200">
    <property type="entry name" value="Peptidase S8/S53 domain"/>
    <property type="match status" value="1"/>
</dbReference>
<dbReference type="InterPro" id="IPR036852">
    <property type="entry name" value="Peptidase_S8/S53_dom_sf"/>
</dbReference>
<dbReference type="RefSeq" id="WP_272098000.1">
    <property type="nucleotide sequence ID" value="NZ_JAQNDK010000003.1"/>
</dbReference>
<evidence type="ECO:0000256" key="1">
    <source>
        <dbReference type="SAM" id="MobiDB-lite"/>
    </source>
</evidence>
<feature type="region of interest" description="Disordered" evidence="1">
    <location>
        <begin position="1"/>
        <end position="63"/>
    </location>
</feature>
<dbReference type="Proteomes" id="UP001217485">
    <property type="component" value="Unassembled WGS sequence"/>
</dbReference>
<comment type="caution">
    <text evidence="2">The sequence shown here is derived from an EMBL/GenBank/DDBJ whole genome shotgun (WGS) entry which is preliminary data.</text>
</comment>
<feature type="compositionally biased region" description="Low complexity" evidence="1">
    <location>
        <begin position="15"/>
        <end position="42"/>
    </location>
</feature>
<name>A0ABT5C710_9BACT</name>